<feature type="compositionally biased region" description="Low complexity" evidence="1">
    <location>
        <begin position="144"/>
        <end position="154"/>
    </location>
</feature>
<dbReference type="InterPro" id="IPR053036">
    <property type="entry name" value="CellCycle_DNARepair_Reg"/>
</dbReference>
<dbReference type="InterPro" id="IPR036420">
    <property type="entry name" value="BRCT_dom_sf"/>
</dbReference>
<reference evidence="4 5" key="1">
    <citation type="journal article" date="2016" name="Nat. Commun.">
        <title>Ectomycorrhizal ecology is imprinted in the genome of the dominant symbiotic fungus Cenococcum geophilum.</title>
        <authorList>
            <consortium name="DOE Joint Genome Institute"/>
            <person name="Peter M."/>
            <person name="Kohler A."/>
            <person name="Ohm R.A."/>
            <person name="Kuo A."/>
            <person name="Krutzmann J."/>
            <person name="Morin E."/>
            <person name="Arend M."/>
            <person name="Barry K.W."/>
            <person name="Binder M."/>
            <person name="Choi C."/>
            <person name="Clum A."/>
            <person name="Copeland A."/>
            <person name="Grisel N."/>
            <person name="Haridas S."/>
            <person name="Kipfer T."/>
            <person name="LaButti K."/>
            <person name="Lindquist E."/>
            <person name="Lipzen A."/>
            <person name="Maire R."/>
            <person name="Meier B."/>
            <person name="Mihaltcheva S."/>
            <person name="Molinier V."/>
            <person name="Murat C."/>
            <person name="Poggeler S."/>
            <person name="Quandt C.A."/>
            <person name="Sperisen C."/>
            <person name="Tritt A."/>
            <person name="Tisserant E."/>
            <person name="Crous P.W."/>
            <person name="Henrissat B."/>
            <person name="Nehls U."/>
            <person name="Egli S."/>
            <person name="Spatafora J.W."/>
            <person name="Grigoriev I.V."/>
            <person name="Martin F.M."/>
        </authorList>
    </citation>
    <scope>NUCLEOTIDE SEQUENCE [LARGE SCALE GENOMIC DNA]</scope>
    <source>
        <strain evidence="4 5">CBS 207.34</strain>
    </source>
</reference>
<dbReference type="Pfam" id="PF00533">
    <property type="entry name" value="BRCT"/>
    <property type="match status" value="1"/>
</dbReference>
<organism evidence="4 5">
    <name type="scientific">Glonium stellatum</name>
    <dbReference type="NCBI Taxonomy" id="574774"/>
    <lineage>
        <taxon>Eukaryota</taxon>
        <taxon>Fungi</taxon>
        <taxon>Dikarya</taxon>
        <taxon>Ascomycota</taxon>
        <taxon>Pezizomycotina</taxon>
        <taxon>Dothideomycetes</taxon>
        <taxon>Pleosporomycetidae</taxon>
        <taxon>Gloniales</taxon>
        <taxon>Gloniaceae</taxon>
        <taxon>Glonium</taxon>
    </lineage>
</organism>
<dbReference type="PANTHER" id="PTHR47667:SF1">
    <property type="entry name" value="REGULATOR OF TY1 TRANSPOSITION PROTEIN 107"/>
    <property type="match status" value="1"/>
</dbReference>
<feature type="domain" description="BRCT" evidence="2">
    <location>
        <begin position="1"/>
        <end position="94"/>
    </location>
</feature>
<feature type="domain" description="WGR" evidence="3">
    <location>
        <begin position="204"/>
        <end position="309"/>
    </location>
</feature>
<evidence type="ECO:0000313" key="4">
    <source>
        <dbReference type="EMBL" id="OCL09245.1"/>
    </source>
</evidence>
<dbReference type="SUPFAM" id="SSF142921">
    <property type="entry name" value="WGR domain-like"/>
    <property type="match status" value="1"/>
</dbReference>
<evidence type="ECO:0000259" key="3">
    <source>
        <dbReference type="PROSITE" id="PS51977"/>
    </source>
</evidence>
<feature type="region of interest" description="Disordered" evidence="1">
    <location>
        <begin position="108"/>
        <end position="199"/>
    </location>
</feature>
<evidence type="ECO:0000256" key="1">
    <source>
        <dbReference type="SAM" id="MobiDB-lite"/>
    </source>
</evidence>
<sequence>MKNPLSKYTIVATGDFGSHSYGDMKRWVENNGGTWATSVTARTTHLICSKEHWKKKAPLVKAAQRDPDIKIVTFDWLEDSLLKSTHKREKPYMWKTIEKARLKEKKEIRAKERKQAKHDVAKFGRGCKSAMSDLQSGTSKARSKPTSTSWFSSSLDALQRARAERATADAPAPPMPTQKSSSISHQQAQSDFHTAPGADEPTDLYHIYMDSTGFEYDITLTRIDLTNNRNERYHLRLYESHTEPHTYCTHIRLSKPSELPKTQLLVPLASPFSTAFRGFCNVFRKRTLLLWDERFERRLAMSRKLPGQEPYVYLPPPAGEPRGVLPEMALTKPHGDNGVCEDFI</sequence>
<dbReference type="InterPro" id="IPR001357">
    <property type="entry name" value="BRCT_dom"/>
</dbReference>
<dbReference type="SMART" id="SM00292">
    <property type="entry name" value="BRCT"/>
    <property type="match status" value="1"/>
</dbReference>
<proteinExistence type="predicted"/>
<dbReference type="PANTHER" id="PTHR47667">
    <property type="entry name" value="REGULATOR OF TY1 TRANSPOSITION PROTEIN 107"/>
    <property type="match status" value="1"/>
</dbReference>
<dbReference type="PROSITE" id="PS51977">
    <property type="entry name" value="WGR"/>
    <property type="match status" value="1"/>
</dbReference>
<keyword evidence="5" id="KW-1185">Reference proteome</keyword>
<gene>
    <name evidence="4" type="ORF">AOQ84DRAFT_388320</name>
</gene>
<dbReference type="SUPFAM" id="SSF52113">
    <property type="entry name" value="BRCT domain"/>
    <property type="match status" value="1"/>
</dbReference>
<dbReference type="InterPro" id="IPR036930">
    <property type="entry name" value="WGR_dom_sf"/>
</dbReference>
<dbReference type="EMBL" id="KV749478">
    <property type="protein sequence ID" value="OCL09245.1"/>
    <property type="molecule type" value="Genomic_DNA"/>
</dbReference>
<dbReference type="Proteomes" id="UP000250140">
    <property type="component" value="Unassembled WGS sequence"/>
</dbReference>
<dbReference type="AlphaFoldDB" id="A0A8E2JTN6"/>
<dbReference type="Gene3D" id="3.40.50.10190">
    <property type="entry name" value="BRCT domain"/>
    <property type="match status" value="1"/>
</dbReference>
<feature type="compositionally biased region" description="Polar residues" evidence="1">
    <location>
        <begin position="178"/>
        <end position="192"/>
    </location>
</feature>
<evidence type="ECO:0000259" key="2">
    <source>
        <dbReference type="PROSITE" id="PS50172"/>
    </source>
</evidence>
<dbReference type="InterPro" id="IPR008893">
    <property type="entry name" value="WGR_domain"/>
</dbReference>
<protein>
    <recommendedName>
        <fullName evidence="6">BRCT domain-containing protein</fullName>
    </recommendedName>
</protein>
<evidence type="ECO:0008006" key="6">
    <source>
        <dbReference type="Google" id="ProtNLM"/>
    </source>
</evidence>
<accession>A0A8E2JTN6</accession>
<name>A0A8E2JTN6_9PEZI</name>
<dbReference type="PROSITE" id="PS50172">
    <property type="entry name" value="BRCT"/>
    <property type="match status" value="1"/>
</dbReference>
<dbReference type="CDD" id="cd00027">
    <property type="entry name" value="BRCT"/>
    <property type="match status" value="1"/>
</dbReference>
<dbReference type="OrthoDB" id="342264at2759"/>
<evidence type="ECO:0000313" key="5">
    <source>
        <dbReference type="Proteomes" id="UP000250140"/>
    </source>
</evidence>